<dbReference type="SMR" id="A0A1J6JU11"/>
<sequence length="618" mass="68198">MSEEKLRQDSHLADSLNADASSPNSIIPRLQQALATCSQLIEAGDISKSNELVVELVDFLNPISVSVVEDASNVELETTAFEILTEIDRFISSPSRNQEVTDALSFELPKVVCKFACASKRCSEIAELIVGHLVSTCSPRDMLSILCAALSSPSETFKVPCYFAPLIGGLTKVIILIQRRQFEQVKTVIPVILGVLKSVSLEADDEDKDTEELFHKAIGLAESIQAVCKKLEQKDKKKLCALLGLFVLQLMALASIAMGRNISSLLPIVLYLSRFLPLCGISYEGLITGPDIDKFKSICGDGRDDDMACFSHVKHGGSLAVIWGYKSNEVSMAADEDFEAVKNELQMNQTKRWQAIGMLKHVFSSIDLSWELKTHALDFLFCIMDGGATVEIQNDNMDYYTYMPTLYTALQAIEMVIIYAPNAALRKKSFDALKKVLADVPSSLRFDILKALIQNNECSSMIAILLDCFKREMLEEHSRSISVTSGVSEAEVKDPPCASFWSAGALELVELVLKPPKGGPPCLPEYSDAVLSALNLYRFVLIRESTGKTNYTGVLSKDMLQKAYNEWLLPLRTLVTGVVAENQNDHDQLASDAICALNPIELVLYRCIELVEDNLKHA</sequence>
<protein>
    <submittedName>
        <fullName evidence="3">Aberrant root formation protein 4</fullName>
    </submittedName>
</protein>
<dbReference type="OrthoDB" id="619536at2759"/>
<evidence type="ECO:0000313" key="3">
    <source>
        <dbReference type="EMBL" id="OIT19980.1"/>
    </source>
</evidence>
<dbReference type="InterPro" id="IPR016024">
    <property type="entry name" value="ARM-type_fold"/>
</dbReference>
<keyword evidence="2" id="KW-0472">Membrane</keyword>
<dbReference type="PANTHER" id="PTHR15430">
    <property type="entry name" value="GLOMULIN"/>
    <property type="match status" value="1"/>
</dbReference>
<dbReference type="InterPro" id="IPR013877">
    <property type="entry name" value="YAP-bd/ALF4/Glomulin"/>
</dbReference>
<dbReference type="GO" id="GO:0005737">
    <property type="term" value="C:cytoplasm"/>
    <property type="evidence" value="ECO:0007669"/>
    <property type="project" value="TreeGrafter"/>
</dbReference>
<dbReference type="OMA" id="YPWVIKS"/>
<keyword evidence="2" id="KW-0812">Transmembrane</keyword>
<feature type="compositionally biased region" description="Basic and acidic residues" evidence="1">
    <location>
        <begin position="1"/>
        <end position="12"/>
    </location>
</feature>
<evidence type="ECO:0000256" key="1">
    <source>
        <dbReference type="SAM" id="MobiDB-lite"/>
    </source>
</evidence>
<reference evidence="3" key="1">
    <citation type="submission" date="2016-11" db="EMBL/GenBank/DDBJ databases">
        <title>The genome of Nicotiana attenuata.</title>
        <authorList>
            <person name="Xu S."/>
            <person name="Brockmoeller T."/>
            <person name="Gaquerel E."/>
            <person name="Navarro A."/>
            <person name="Kuhl H."/>
            <person name="Gase K."/>
            <person name="Ling Z."/>
            <person name="Zhou W."/>
            <person name="Kreitzer C."/>
            <person name="Stanke M."/>
            <person name="Tang H."/>
            <person name="Lyons E."/>
            <person name="Pandey P."/>
            <person name="Pandey S.P."/>
            <person name="Timmermann B."/>
            <person name="Baldwin I.T."/>
        </authorList>
    </citation>
    <scope>NUCLEOTIDE SEQUENCE [LARGE SCALE GENOMIC DNA]</scope>
    <source>
        <strain evidence="3">UT</strain>
    </source>
</reference>
<dbReference type="KEGG" id="nau:109220785"/>
<gene>
    <name evidence="3" type="primary">ALF4</name>
    <name evidence="3" type="ORF">A4A49_39447</name>
</gene>
<feature type="transmembrane region" description="Helical" evidence="2">
    <location>
        <begin position="239"/>
        <end position="258"/>
    </location>
</feature>
<name>A0A1J6JU11_NICAT</name>
<organism evidence="3 4">
    <name type="scientific">Nicotiana attenuata</name>
    <name type="common">Coyote tobacco</name>
    <dbReference type="NCBI Taxonomy" id="49451"/>
    <lineage>
        <taxon>Eukaryota</taxon>
        <taxon>Viridiplantae</taxon>
        <taxon>Streptophyta</taxon>
        <taxon>Embryophyta</taxon>
        <taxon>Tracheophyta</taxon>
        <taxon>Spermatophyta</taxon>
        <taxon>Magnoliopsida</taxon>
        <taxon>eudicotyledons</taxon>
        <taxon>Gunneridae</taxon>
        <taxon>Pentapetalae</taxon>
        <taxon>asterids</taxon>
        <taxon>lamiids</taxon>
        <taxon>Solanales</taxon>
        <taxon>Solanaceae</taxon>
        <taxon>Nicotianoideae</taxon>
        <taxon>Nicotianeae</taxon>
        <taxon>Nicotiana</taxon>
    </lineage>
</organism>
<dbReference type="Proteomes" id="UP000187609">
    <property type="component" value="Unassembled WGS sequence"/>
</dbReference>
<accession>A0A1J6JU11</accession>
<keyword evidence="4" id="KW-1185">Reference proteome</keyword>
<dbReference type="Pfam" id="PF08568">
    <property type="entry name" value="Kinetochor_Ybp2"/>
    <property type="match status" value="2"/>
</dbReference>
<evidence type="ECO:0000256" key="2">
    <source>
        <dbReference type="SAM" id="Phobius"/>
    </source>
</evidence>
<dbReference type="InterPro" id="IPR019516">
    <property type="entry name" value="Glomulin/ALF4"/>
</dbReference>
<dbReference type="GeneID" id="109220785"/>
<keyword evidence="2" id="KW-1133">Transmembrane helix</keyword>
<proteinExistence type="predicted"/>
<dbReference type="SUPFAM" id="SSF48371">
    <property type="entry name" value="ARM repeat"/>
    <property type="match status" value="1"/>
</dbReference>
<dbReference type="Gramene" id="OIT19980">
    <property type="protein sequence ID" value="OIT19980"/>
    <property type="gene ID" value="A4A49_39447"/>
</dbReference>
<dbReference type="STRING" id="49451.A0A1J6JU11"/>
<comment type="caution">
    <text evidence="3">The sequence shown here is derived from an EMBL/GenBank/DDBJ whole genome shotgun (WGS) entry which is preliminary data.</text>
</comment>
<feature type="region of interest" description="Disordered" evidence="1">
    <location>
        <begin position="1"/>
        <end position="20"/>
    </location>
</feature>
<dbReference type="EMBL" id="MJEQ01005908">
    <property type="protein sequence ID" value="OIT19980.1"/>
    <property type="molecule type" value="Genomic_DNA"/>
</dbReference>
<dbReference type="GO" id="GO:0055105">
    <property type="term" value="F:ubiquitin-protein transferase inhibitor activity"/>
    <property type="evidence" value="ECO:0007669"/>
    <property type="project" value="TreeGrafter"/>
</dbReference>
<dbReference type="AlphaFoldDB" id="A0A1J6JU11"/>
<evidence type="ECO:0000313" key="4">
    <source>
        <dbReference type="Proteomes" id="UP000187609"/>
    </source>
</evidence>
<dbReference type="PANTHER" id="PTHR15430:SF1">
    <property type="entry name" value="GLOMULIN"/>
    <property type="match status" value="1"/>
</dbReference>